<reference evidence="1" key="1">
    <citation type="submission" date="2020-05" db="EMBL/GenBank/DDBJ databases">
        <title>Mycena genomes resolve the evolution of fungal bioluminescence.</title>
        <authorList>
            <person name="Tsai I.J."/>
        </authorList>
    </citation>
    <scope>NUCLEOTIDE SEQUENCE</scope>
    <source>
        <strain evidence="1">110903Hualien_Pintung</strain>
    </source>
</reference>
<protein>
    <submittedName>
        <fullName evidence="1">KOW domain-containing protein</fullName>
    </submittedName>
</protein>
<gene>
    <name evidence="1" type="ORF">HMN09_00740800</name>
</gene>
<sequence length="179" mass="20574">MHNILSMRFLMNDSRFVNKRLDVRVATKEEFAQAINHDKFCGAMGYLKPLDKPLSEKEWHNFAKIFTAPGKTAYLPYPHVYPRRIAGEFKEDHIGTLNHVRVIVIGPSVGGGEEWMGQYGRVVLDNPTEWPTRVLWIEFPRKLRGDAVCPRALFYEESLCLALNTRIPGNPDTEVTSWD</sequence>
<name>A0A8H6W5Q6_MYCCL</name>
<dbReference type="OrthoDB" id="3024645at2759"/>
<evidence type="ECO:0000313" key="2">
    <source>
        <dbReference type="Proteomes" id="UP000613580"/>
    </source>
</evidence>
<organism evidence="1 2">
    <name type="scientific">Mycena chlorophos</name>
    <name type="common">Agaric fungus</name>
    <name type="synonym">Agaricus chlorophos</name>
    <dbReference type="NCBI Taxonomy" id="658473"/>
    <lineage>
        <taxon>Eukaryota</taxon>
        <taxon>Fungi</taxon>
        <taxon>Dikarya</taxon>
        <taxon>Basidiomycota</taxon>
        <taxon>Agaricomycotina</taxon>
        <taxon>Agaricomycetes</taxon>
        <taxon>Agaricomycetidae</taxon>
        <taxon>Agaricales</taxon>
        <taxon>Marasmiineae</taxon>
        <taxon>Mycenaceae</taxon>
        <taxon>Mycena</taxon>
    </lineage>
</organism>
<evidence type="ECO:0000313" key="1">
    <source>
        <dbReference type="EMBL" id="KAF7305867.1"/>
    </source>
</evidence>
<accession>A0A8H6W5Q6</accession>
<keyword evidence="2" id="KW-1185">Reference proteome</keyword>
<dbReference type="AlphaFoldDB" id="A0A8H6W5Q6"/>
<dbReference type="EMBL" id="JACAZE010000009">
    <property type="protein sequence ID" value="KAF7305867.1"/>
    <property type="molecule type" value="Genomic_DNA"/>
</dbReference>
<comment type="caution">
    <text evidence="1">The sequence shown here is derived from an EMBL/GenBank/DDBJ whole genome shotgun (WGS) entry which is preliminary data.</text>
</comment>
<proteinExistence type="predicted"/>
<dbReference type="Proteomes" id="UP000613580">
    <property type="component" value="Unassembled WGS sequence"/>
</dbReference>